<protein>
    <submittedName>
        <fullName evidence="1">Uncharacterized protein</fullName>
    </submittedName>
</protein>
<dbReference type="AlphaFoldDB" id="A0A345DB87"/>
<sequence length="60" mass="6444">MAVGFFTTKATQITCACTGQSTRSVQLGARKYPLLGISLYNTDIVIKLASRLLCDATFSP</sequence>
<accession>A0A345DB87</accession>
<keyword evidence="2" id="KW-1185">Reference proteome</keyword>
<evidence type="ECO:0000313" key="2">
    <source>
        <dbReference type="Proteomes" id="UP000252182"/>
    </source>
</evidence>
<evidence type="ECO:0000313" key="1">
    <source>
        <dbReference type="EMBL" id="AXF85625.1"/>
    </source>
</evidence>
<proteinExistence type="predicted"/>
<dbReference type="KEGG" id="hyf:DTO96_101356"/>
<reference evidence="2" key="1">
    <citation type="submission" date="2018-07" db="EMBL/GenBank/DDBJ databases">
        <authorList>
            <person name="Kim H."/>
        </authorList>
    </citation>
    <scope>NUCLEOTIDE SEQUENCE [LARGE SCALE GENOMIC DNA]</scope>
    <source>
        <strain evidence="2">F02</strain>
    </source>
</reference>
<organism evidence="1 2">
    <name type="scientific">Ephemeroptericola cinctiostellae</name>
    <dbReference type="NCBI Taxonomy" id="2268024"/>
    <lineage>
        <taxon>Bacteria</taxon>
        <taxon>Pseudomonadati</taxon>
        <taxon>Pseudomonadota</taxon>
        <taxon>Betaproteobacteria</taxon>
        <taxon>Burkholderiales</taxon>
        <taxon>Burkholderiaceae</taxon>
        <taxon>Ephemeroptericola</taxon>
    </lineage>
</organism>
<gene>
    <name evidence="1" type="ORF">DTO96_101356</name>
</gene>
<dbReference type="EMBL" id="CP031124">
    <property type="protein sequence ID" value="AXF85625.1"/>
    <property type="molecule type" value="Genomic_DNA"/>
</dbReference>
<dbReference type="Proteomes" id="UP000252182">
    <property type="component" value="Chromosome"/>
</dbReference>
<name>A0A345DB87_9BURK</name>